<gene>
    <name evidence="3" type="ORF">AADG42_18915</name>
</gene>
<keyword evidence="3" id="KW-0067">ATP-binding</keyword>
<keyword evidence="1" id="KW-0472">Membrane</keyword>
<evidence type="ECO:0000256" key="1">
    <source>
        <dbReference type="SAM" id="Phobius"/>
    </source>
</evidence>
<dbReference type="Proteomes" id="UP001442841">
    <property type="component" value="Chromosome"/>
</dbReference>
<dbReference type="InterPro" id="IPR003594">
    <property type="entry name" value="HATPase_dom"/>
</dbReference>
<reference evidence="3 4" key="1">
    <citation type="submission" date="2024-04" db="EMBL/GenBank/DDBJ databases">
        <title>Isolation of an actinomycete strain from pig manure.</title>
        <authorList>
            <person name="Gong T."/>
            <person name="Yu Z."/>
            <person name="An M."/>
            <person name="Wei C."/>
            <person name="Yang W."/>
            <person name="Liu L."/>
        </authorList>
    </citation>
    <scope>NUCLEOTIDE SEQUENCE [LARGE SCALE GENOMIC DNA]</scope>
    <source>
        <strain evidence="3 4">ZF39</strain>
    </source>
</reference>
<keyword evidence="4" id="KW-1185">Reference proteome</keyword>
<feature type="transmembrane region" description="Helical" evidence="1">
    <location>
        <begin position="43"/>
        <end position="65"/>
    </location>
</feature>
<feature type="transmembrane region" description="Helical" evidence="1">
    <location>
        <begin position="12"/>
        <end position="31"/>
    </location>
</feature>
<dbReference type="Gene3D" id="3.30.565.10">
    <property type="entry name" value="Histidine kinase-like ATPase, C-terminal domain"/>
    <property type="match status" value="1"/>
</dbReference>
<dbReference type="EMBL" id="CP154795">
    <property type="protein sequence ID" value="XAN09302.1"/>
    <property type="molecule type" value="Genomic_DNA"/>
</dbReference>
<feature type="transmembrane region" description="Helical" evidence="1">
    <location>
        <begin position="111"/>
        <end position="141"/>
    </location>
</feature>
<evidence type="ECO:0000313" key="3">
    <source>
        <dbReference type="EMBL" id="XAN09302.1"/>
    </source>
</evidence>
<accession>A0ABZ3FWY2</accession>
<dbReference type="GO" id="GO:0005524">
    <property type="term" value="F:ATP binding"/>
    <property type="evidence" value="ECO:0007669"/>
    <property type="project" value="UniProtKB-KW"/>
</dbReference>
<dbReference type="InterPro" id="IPR036890">
    <property type="entry name" value="HATPase_C_sf"/>
</dbReference>
<keyword evidence="1" id="KW-1133">Transmembrane helix</keyword>
<dbReference type="RefSeq" id="WP_425310755.1">
    <property type="nucleotide sequence ID" value="NZ_CP154795.1"/>
</dbReference>
<keyword evidence="3" id="KW-0547">Nucleotide-binding</keyword>
<feature type="transmembrane region" description="Helical" evidence="1">
    <location>
        <begin position="72"/>
        <end position="91"/>
    </location>
</feature>
<evidence type="ECO:0000313" key="4">
    <source>
        <dbReference type="Proteomes" id="UP001442841"/>
    </source>
</evidence>
<feature type="domain" description="Histidine kinase/HSP90-like ATPase" evidence="2">
    <location>
        <begin position="292"/>
        <end position="377"/>
    </location>
</feature>
<feature type="transmembrane region" description="Helical" evidence="1">
    <location>
        <begin position="153"/>
        <end position="175"/>
    </location>
</feature>
<sequence length="381" mass="41522">MNADGLAPSQHRAIGLTLGALYGFHALRGLLTHGGTDDTFEWAMQALSSLAWVPGVLALIAFIAHRIDMGRILLAIGACTYPIAVAFWPLVANAGSADARLDFWIHQIPGLAAVAAIFTLPLWTAIVSLFLNCLLVEIVMWRILVVTTWDVSIVRFVFSIAYSGFFFVLMLFLIAKINSTNRVLARTAREQAEAGMLESRDAEIDRLDRLTHDFVLSLLSSAAEGVPTDKLRVQAEAARRQLTPVQTEVENSSLFLEVIDRITRRCGREGVPVTLSQRGIPEDSVMPRLTAIELEAAVAEAVRNTVRHATEPGRVEIVLDGPRLKVVISDDGPGFDPTRIRTRLGVTQSILHRMNSLEGGSATVDSAPGRGTVVTIAWEPT</sequence>
<organism evidence="3 4">
    <name type="scientific">Ammonicoccus fulvus</name>
    <dbReference type="NCBI Taxonomy" id="3138240"/>
    <lineage>
        <taxon>Bacteria</taxon>
        <taxon>Bacillati</taxon>
        <taxon>Actinomycetota</taxon>
        <taxon>Actinomycetes</taxon>
        <taxon>Propionibacteriales</taxon>
        <taxon>Propionibacteriaceae</taxon>
        <taxon>Ammonicoccus</taxon>
    </lineage>
</organism>
<evidence type="ECO:0000259" key="2">
    <source>
        <dbReference type="Pfam" id="PF02518"/>
    </source>
</evidence>
<name>A0ABZ3FWY2_9ACTN</name>
<protein>
    <submittedName>
        <fullName evidence="3">ATP-binding protein</fullName>
    </submittedName>
</protein>
<dbReference type="SUPFAM" id="SSF55874">
    <property type="entry name" value="ATPase domain of HSP90 chaperone/DNA topoisomerase II/histidine kinase"/>
    <property type="match status" value="1"/>
</dbReference>
<proteinExistence type="predicted"/>
<dbReference type="Pfam" id="PF02518">
    <property type="entry name" value="HATPase_c"/>
    <property type="match status" value="1"/>
</dbReference>
<keyword evidence="1" id="KW-0812">Transmembrane</keyword>